<dbReference type="Pfam" id="PF11937">
    <property type="entry name" value="DUF3455"/>
    <property type="match status" value="1"/>
</dbReference>
<dbReference type="Proteomes" id="UP000077266">
    <property type="component" value="Unassembled WGS sequence"/>
</dbReference>
<sequence>MRSFMTSSVLVALAAFSSVASALPAPPKFFGCDVSKLGPTFPTNQTALAKPAGSTAKFVGLGAGVQNYTCTDAGTYASAGAVAQLYDVSCIASTPLFKMLPDMAFSLQSRASAISSISKTLGSNPLKLGDHYFVTAPSGTGISPKFDFTASQKSADAFVLAAKAANIASPAGSANVDWLQLNNVQGALAKTVFRVDTKAGQPPASCTPGSALISVPYAAMYWFFV</sequence>
<proteinExistence type="predicted"/>
<name>A0A165KBU1_EXIGL</name>
<dbReference type="InterPro" id="IPR021851">
    <property type="entry name" value="DUF3455"/>
</dbReference>
<dbReference type="PANTHER" id="PTHR35567">
    <property type="entry name" value="MALATE DEHYDROGENASE (AFU_ORTHOLOGUE AFUA_2G13800)"/>
    <property type="match status" value="1"/>
</dbReference>
<evidence type="ECO:0008006" key="4">
    <source>
        <dbReference type="Google" id="ProtNLM"/>
    </source>
</evidence>
<feature type="chain" id="PRO_5007860697" description="Malate dehydrogenase" evidence="1">
    <location>
        <begin position="23"/>
        <end position="225"/>
    </location>
</feature>
<evidence type="ECO:0000313" key="2">
    <source>
        <dbReference type="EMBL" id="KZV96100.1"/>
    </source>
</evidence>
<reference evidence="2 3" key="1">
    <citation type="journal article" date="2016" name="Mol. Biol. Evol.">
        <title>Comparative Genomics of Early-Diverging Mushroom-Forming Fungi Provides Insights into the Origins of Lignocellulose Decay Capabilities.</title>
        <authorList>
            <person name="Nagy L.G."/>
            <person name="Riley R."/>
            <person name="Tritt A."/>
            <person name="Adam C."/>
            <person name="Daum C."/>
            <person name="Floudas D."/>
            <person name="Sun H."/>
            <person name="Yadav J.S."/>
            <person name="Pangilinan J."/>
            <person name="Larsson K.H."/>
            <person name="Matsuura K."/>
            <person name="Barry K."/>
            <person name="Labutti K."/>
            <person name="Kuo R."/>
            <person name="Ohm R.A."/>
            <person name="Bhattacharya S.S."/>
            <person name="Shirouzu T."/>
            <person name="Yoshinaga Y."/>
            <person name="Martin F.M."/>
            <person name="Grigoriev I.V."/>
            <person name="Hibbett D.S."/>
        </authorList>
    </citation>
    <scope>NUCLEOTIDE SEQUENCE [LARGE SCALE GENOMIC DNA]</scope>
    <source>
        <strain evidence="2 3">HHB12029</strain>
    </source>
</reference>
<dbReference type="OrthoDB" id="1859733at2759"/>
<gene>
    <name evidence="2" type="ORF">EXIGLDRAFT_643551</name>
</gene>
<organism evidence="2 3">
    <name type="scientific">Exidia glandulosa HHB12029</name>
    <dbReference type="NCBI Taxonomy" id="1314781"/>
    <lineage>
        <taxon>Eukaryota</taxon>
        <taxon>Fungi</taxon>
        <taxon>Dikarya</taxon>
        <taxon>Basidiomycota</taxon>
        <taxon>Agaricomycotina</taxon>
        <taxon>Agaricomycetes</taxon>
        <taxon>Auriculariales</taxon>
        <taxon>Exidiaceae</taxon>
        <taxon>Exidia</taxon>
    </lineage>
</organism>
<evidence type="ECO:0000256" key="1">
    <source>
        <dbReference type="SAM" id="SignalP"/>
    </source>
</evidence>
<keyword evidence="1" id="KW-0732">Signal</keyword>
<evidence type="ECO:0000313" key="3">
    <source>
        <dbReference type="Proteomes" id="UP000077266"/>
    </source>
</evidence>
<feature type="signal peptide" evidence="1">
    <location>
        <begin position="1"/>
        <end position="22"/>
    </location>
</feature>
<keyword evidence="3" id="KW-1185">Reference proteome</keyword>
<dbReference type="PANTHER" id="PTHR35567:SF1">
    <property type="entry name" value="CONSERVED FUNGAL PROTEIN (AFU_ORTHOLOGUE AFUA_1G14230)"/>
    <property type="match status" value="1"/>
</dbReference>
<dbReference type="AlphaFoldDB" id="A0A165KBU1"/>
<dbReference type="InParanoid" id="A0A165KBU1"/>
<accession>A0A165KBU1</accession>
<protein>
    <recommendedName>
        <fullName evidence="4">Malate dehydrogenase</fullName>
    </recommendedName>
</protein>
<dbReference type="EMBL" id="KV425947">
    <property type="protein sequence ID" value="KZV96100.1"/>
    <property type="molecule type" value="Genomic_DNA"/>
</dbReference>